<gene>
    <name evidence="5" type="ORF">CK203_110995</name>
</gene>
<evidence type="ECO:0000313" key="6">
    <source>
        <dbReference type="Proteomes" id="UP000288805"/>
    </source>
</evidence>
<dbReference type="Pfam" id="PF08263">
    <property type="entry name" value="LRRNT_2"/>
    <property type="match status" value="1"/>
</dbReference>
<organism evidence="5 6">
    <name type="scientific">Vitis vinifera</name>
    <name type="common">Grape</name>
    <dbReference type="NCBI Taxonomy" id="29760"/>
    <lineage>
        <taxon>Eukaryota</taxon>
        <taxon>Viridiplantae</taxon>
        <taxon>Streptophyta</taxon>
        <taxon>Embryophyta</taxon>
        <taxon>Tracheophyta</taxon>
        <taxon>Spermatophyta</taxon>
        <taxon>Magnoliopsida</taxon>
        <taxon>eudicotyledons</taxon>
        <taxon>Gunneridae</taxon>
        <taxon>Pentapetalae</taxon>
        <taxon>rosids</taxon>
        <taxon>Vitales</taxon>
        <taxon>Vitaceae</taxon>
        <taxon>Viteae</taxon>
        <taxon>Vitis</taxon>
    </lineage>
</organism>
<evidence type="ECO:0000313" key="5">
    <source>
        <dbReference type="EMBL" id="RVW21510.1"/>
    </source>
</evidence>
<dbReference type="Proteomes" id="UP000288805">
    <property type="component" value="Unassembled WGS sequence"/>
</dbReference>
<evidence type="ECO:0000256" key="1">
    <source>
        <dbReference type="ARBA" id="ARBA00022614"/>
    </source>
</evidence>
<dbReference type="EMBL" id="QGNW01002288">
    <property type="protein sequence ID" value="RVW21510.1"/>
    <property type="molecule type" value="Genomic_DNA"/>
</dbReference>
<dbReference type="Gene3D" id="3.80.10.10">
    <property type="entry name" value="Ribonuclease Inhibitor"/>
    <property type="match status" value="1"/>
</dbReference>
<sequence>MAMLKRIVWVTVIVALMCLSSGYYVLCKEEEETLRILLEIKESFEEDPQNVLDEWSVDNPSFCSWRGVSCSDATLFIKW</sequence>
<feature type="chain" id="PRO_5019542950" description="Leucine-rich repeat-containing N-terminal plant-type domain-containing protein" evidence="3">
    <location>
        <begin position="23"/>
        <end position="79"/>
    </location>
</feature>
<proteinExistence type="predicted"/>
<dbReference type="InterPro" id="IPR013210">
    <property type="entry name" value="LRR_N_plant-typ"/>
</dbReference>
<dbReference type="InterPro" id="IPR032675">
    <property type="entry name" value="LRR_dom_sf"/>
</dbReference>
<name>A0A438CE84_VITVI</name>
<feature type="domain" description="Leucine-rich repeat-containing N-terminal plant-type" evidence="4">
    <location>
        <begin position="35"/>
        <end position="71"/>
    </location>
</feature>
<keyword evidence="1" id="KW-0433">Leucine-rich repeat</keyword>
<keyword evidence="3" id="KW-0732">Signal</keyword>
<evidence type="ECO:0000256" key="3">
    <source>
        <dbReference type="SAM" id="SignalP"/>
    </source>
</evidence>
<comment type="caution">
    <text evidence="5">The sequence shown here is derived from an EMBL/GenBank/DDBJ whole genome shotgun (WGS) entry which is preliminary data.</text>
</comment>
<reference evidence="5 6" key="1">
    <citation type="journal article" date="2018" name="PLoS Genet.">
        <title>Population sequencing reveals clonal diversity and ancestral inbreeding in the grapevine cultivar Chardonnay.</title>
        <authorList>
            <person name="Roach M.J."/>
            <person name="Johnson D.L."/>
            <person name="Bohlmann J."/>
            <person name="van Vuuren H.J."/>
            <person name="Jones S.J."/>
            <person name="Pretorius I.S."/>
            <person name="Schmidt S.A."/>
            <person name="Borneman A.R."/>
        </authorList>
    </citation>
    <scope>NUCLEOTIDE SEQUENCE [LARGE SCALE GENOMIC DNA]</scope>
    <source>
        <strain evidence="6">cv. Chardonnay</strain>
        <tissue evidence="5">Leaf</tissue>
    </source>
</reference>
<keyword evidence="2" id="KW-0677">Repeat</keyword>
<dbReference type="AlphaFoldDB" id="A0A438CE84"/>
<protein>
    <recommendedName>
        <fullName evidence="4">Leucine-rich repeat-containing N-terminal plant-type domain-containing protein</fullName>
    </recommendedName>
</protein>
<feature type="signal peptide" evidence="3">
    <location>
        <begin position="1"/>
        <end position="22"/>
    </location>
</feature>
<evidence type="ECO:0000256" key="2">
    <source>
        <dbReference type="ARBA" id="ARBA00022737"/>
    </source>
</evidence>
<accession>A0A438CE84</accession>
<evidence type="ECO:0000259" key="4">
    <source>
        <dbReference type="Pfam" id="PF08263"/>
    </source>
</evidence>